<dbReference type="Gene3D" id="3.30.230.10">
    <property type="match status" value="1"/>
</dbReference>
<evidence type="ECO:0000259" key="6">
    <source>
        <dbReference type="Pfam" id="PF08544"/>
    </source>
</evidence>
<feature type="domain" description="GHMP kinase N-terminal" evidence="5">
    <location>
        <begin position="152"/>
        <end position="240"/>
    </location>
</feature>
<feature type="compositionally biased region" description="Basic and acidic residues" evidence="4">
    <location>
        <begin position="635"/>
        <end position="648"/>
    </location>
</feature>
<keyword evidence="2" id="KW-0547">Nucleotide-binding</keyword>
<feature type="region of interest" description="Disordered" evidence="4">
    <location>
        <begin position="838"/>
        <end position="906"/>
    </location>
</feature>
<dbReference type="SUPFAM" id="SSF55060">
    <property type="entry name" value="GHMP Kinase, C-terminal domain"/>
    <property type="match status" value="1"/>
</dbReference>
<dbReference type="Gene3D" id="1.20.1440.340">
    <property type="match status" value="1"/>
</dbReference>
<dbReference type="InterPro" id="IPR014721">
    <property type="entry name" value="Ribsml_uS5_D2-typ_fold_subgr"/>
</dbReference>
<dbReference type="Proteomes" id="UP000070544">
    <property type="component" value="Unassembled WGS sequence"/>
</dbReference>
<dbReference type="GO" id="GO:0005524">
    <property type="term" value="F:ATP binding"/>
    <property type="evidence" value="ECO:0007669"/>
    <property type="project" value="UniProtKB-KW"/>
</dbReference>
<keyword evidence="8" id="KW-0808">Transferase</keyword>
<dbReference type="GO" id="GO:0006012">
    <property type="term" value="P:galactose metabolic process"/>
    <property type="evidence" value="ECO:0007669"/>
    <property type="project" value="InterPro"/>
</dbReference>
<dbReference type="PRINTS" id="PR00959">
    <property type="entry name" value="MEVGALKINASE"/>
</dbReference>
<comment type="similarity">
    <text evidence="1">Belongs to the GHMP kinase family. GalK subfamily.</text>
</comment>
<dbReference type="InterPro" id="IPR013750">
    <property type="entry name" value="GHMP_kinase_C_dom"/>
</dbReference>
<dbReference type="PANTHER" id="PTHR10457:SF7">
    <property type="entry name" value="GALACTOKINASE-RELATED"/>
    <property type="match status" value="1"/>
</dbReference>
<sequence length="927" mass="101506">MEASSGLRVFQSLADVYEEADVPSQTARWHTIKANFEAKFGHAPTFFARSPGKIRRRIECVNYPDWTPFDPGRVNIIGEHIDYSGYSVLPLALSTQDVVMAVRVNTSSPPTVTVHNSSPEKFPTRSFPLLSQEQGYVQLSATSGHSSDWMNYLKGGFKSMLDFLKPTALVGFDIFVDGSVPAGAGVSSSAAFSCSLCEAIAFGLGQTTISSEDLVPQAIRAEHLAGVSCGGMDQSISLLGRRGCCLTINFVPKLSAEVVTVPQGVKFAVVNTGVVADKAETAPANYNRRVVETRAAAALLYKHHGIPLPTLPKQPTIRSFQDLYLEQQSQPAFTPKTARSVLQQMVVLVDYLLGPKSAFDDRASRGWTRAEIASELGNDWWSRFVGDMRIAGDQFMLYNRLRHVLTEAERVYAFREVCEKGGANAVNELGRLMNESQDSCRDLFECSCPEIDEVCNIGRSLGSLGSRLTGAGWGGCTVHLVPDNEVERFTEGVFQQYLAKKFPAKPHTLVREYERYLANTREKSTNHSRLLGIGIEVIESVDQSDSEVLGDHEPRSDEADFVRNLTEIVRFRSRVYGLPGDKEIDWLLAVRPLDQPNLAYQLVLYLITAPIDYLSPVPDFPASAVPHVPVPSPPSREHLSPYLREDQGNTRGGVAAGIDDPEKITIWAKFHPDGGFSSGMFEDGVVLVWRFFGDGEEPVQSSASTLSTLGFGERYQSGSPSDWMYVAPITTLLYEGQPRAWIRGMLGTLAAWLPRSIIGAVSTISAFGQVEGDGGIEGTVAASHGNNSLLMNRFLRGASASVSSWTARTLVGASQVLANGVIKTVEFVAWGIGLNTRSEPREQSTTARSDLPHATARPGELNGQGEVEVVPPTPETAVHNSPSQGDANAKPAPRRQNPKRRVFKRKRFIQIEQYPPLAVRRKRDGGW</sequence>
<evidence type="ECO:0000256" key="1">
    <source>
        <dbReference type="ARBA" id="ARBA00006566"/>
    </source>
</evidence>
<dbReference type="GO" id="GO:0004335">
    <property type="term" value="F:galactokinase activity"/>
    <property type="evidence" value="ECO:0007669"/>
    <property type="project" value="InterPro"/>
</dbReference>
<dbReference type="STRING" id="1344416.A0A138ZXE0"/>
<evidence type="ECO:0000256" key="3">
    <source>
        <dbReference type="ARBA" id="ARBA00022840"/>
    </source>
</evidence>
<dbReference type="InterPro" id="IPR019741">
    <property type="entry name" value="Galactokinase_CS"/>
</dbReference>
<gene>
    <name evidence="8" type="ORF">M427DRAFT_39470</name>
</gene>
<dbReference type="EMBL" id="KQ965885">
    <property type="protein sequence ID" value="KXS09149.1"/>
    <property type="molecule type" value="Genomic_DNA"/>
</dbReference>
<dbReference type="Pfam" id="PF00288">
    <property type="entry name" value="GHMP_kinases_N"/>
    <property type="match status" value="1"/>
</dbReference>
<dbReference type="PRINTS" id="PR00473">
    <property type="entry name" value="GALCTOKINASE"/>
</dbReference>
<dbReference type="AlphaFoldDB" id="A0A138ZXE0"/>
<evidence type="ECO:0000313" key="9">
    <source>
        <dbReference type="Proteomes" id="UP000070544"/>
    </source>
</evidence>
<dbReference type="InterPro" id="IPR019539">
    <property type="entry name" value="GalKase_N"/>
</dbReference>
<dbReference type="InterPro" id="IPR020568">
    <property type="entry name" value="Ribosomal_Su5_D2-typ_SF"/>
</dbReference>
<feature type="domain" description="GHMP kinase C-terminal" evidence="6">
    <location>
        <begin position="424"/>
        <end position="493"/>
    </location>
</feature>
<dbReference type="InterPro" id="IPR006204">
    <property type="entry name" value="GHMP_kinase_N_dom"/>
</dbReference>
<dbReference type="InterPro" id="IPR000705">
    <property type="entry name" value="Galactokinase"/>
</dbReference>
<feature type="region of interest" description="Disordered" evidence="4">
    <location>
        <begin position="631"/>
        <end position="655"/>
    </location>
</feature>
<dbReference type="PANTHER" id="PTHR10457">
    <property type="entry name" value="MEVALONATE KINASE/GALACTOKINASE"/>
    <property type="match status" value="1"/>
</dbReference>
<dbReference type="Pfam" id="PF10509">
    <property type="entry name" value="GalKase_gal_bdg"/>
    <property type="match status" value="1"/>
</dbReference>
<organism evidence="8 9">
    <name type="scientific">Gonapodya prolifera (strain JEL478)</name>
    <name type="common">Monoblepharis prolifera</name>
    <dbReference type="NCBI Taxonomy" id="1344416"/>
    <lineage>
        <taxon>Eukaryota</taxon>
        <taxon>Fungi</taxon>
        <taxon>Fungi incertae sedis</taxon>
        <taxon>Chytridiomycota</taxon>
        <taxon>Chytridiomycota incertae sedis</taxon>
        <taxon>Monoblepharidomycetes</taxon>
        <taxon>Monoblepharidales</taxon>
        <taxon>Gonapodyaceae</taxon>
        <taxon>Gonapodya</taxon>
    </lineage>
</organism>
<keyword evidence="8" id="KW-0418">Kinase</keyword>
<dbReference type="SUPFAM" id="SSF54211">
    <property type="entry name" value="Ribosomal protein S5 domain 2-like"/>
    <property type="match status" value="1"/>
</dbReference>
<dbReference type="Gene3D" id="3.30.70.3170">
    <property type="match status" value="1"/>
</dbReference>
<evidence type="ECO:0000259" key="7">
    <source>
        <dbReference type="Pfam" id="PF10509"/>
    </source>
</evidence>
<dbReference type="Pfam" id="PF08544">
    <property type="entry name" value="GHMP_kinases_C"/>
    <property type="match status" value="1"/>
</dbReference>
<name>A0A138ZXE0_GONPJ</name>
<dbReference type="GO" id="GO:0005829">
    <property type="term" value="C:cytosol"/>
    <property type="evidence" value="ECO:0007669"/>
    <property type="project" value="TreeGrafter"/>
</dbReference>
<dbReference type="NCBIfam" id="TIGR00131">
    <property type="entry name" value="gal_kin"/>
    <property type="match status" value="1"/>
</dbReference>
<proteinExistence type="inferred from homology"/>
<evidence type="ECO:0000313" key="8">
    <source>
        <dbReference type="EMBL" id="KXS09149.1"/>
    </source>
</evidence>
<accession>A0A138ZXE0</accession>
<protein>
    <submittedName>
        <fullName evidence="8">Galactokinase</fullName>
    </submittedName>
</protein>
<feature type="compositionally biased region" description="Basic residues" evidence="4">
    <location>
        <begin position="892"/>
        <end position="906"/>
    </location>
</feature>
<reference evidence="8 9" key="1">
    <citation type="journal article" date="2015" name="Genome Biol. Evol.">
        <title>Phylogenomic analyses indicate that early fungi evolved digesting cell walls of algal ancestors of land plants.</title>
        <authorList>
            <person name="Chang Y."/>
            <person name="Wang S."/>
            <person name="Sekimoto S."/>
            <person name="Aerts A.L."/>
            <person name="Choi C."/>
            <person name="Clum A."/>
            <person name="LaButti K.M."/>
            <person name="Lindquist E.A."/>
            <person name="Yee Ngan C."/>
            <person name="Ohm R.A."/>
            <person name="Salamov A.A."/>
            <person name="Grigoriev I.V."/>
            <person name="Spatafora J.W."/>
            <person name="Berbee M.L."/>
        </authorList>
    </citation>
    <scope>NUCLEOTIDE SEQUENCE [LARGE SCALE GENOMIC DNA]</scope>
    <source>
        <strain evidence="8 9">JEL478</strain>
    </source>
</reference>
<feature type="domain" description="Galactokinase N-terminal" evidence="7">
    <location>
        <begin position="71"/>
        <end position="103"/>
    </location>
</feature>
<evidence type="ECO:0000259" key="5">
    <source>
        <dbReference type="Pfam" id="PF00288"/>
    </source>
</evidence>
<evidence type="ECO:0000256" key="4">
    <source>
        <dbReference type="SAM" id="MobiDB-lite"/>
    </source>
</evidence>
<dbReference type="InterPro" id="IPR036554">
    <property type="entry name" value="GHMP_kinase_C_sf"/>
</dbReference>
<keyword evidence="3" id="KW-0067">ATP-binding</keyword>
<dbReference type="OrthoDB" id="187738at2759"/>
<keyword evidence="9" id="KW-1185">Reference proteome</keyword>
<evidence type="ECO:0000256" key="2">
    <source>
        <dbReference type="ARBA" id="ARBA00022741"/>
    </source>
</evidence>
<dbReference type="PROSITE" id="PS00106">
    <property type="entry name" value="GALACTOKINASE"/>
    <property type="match status" value="1"/>
</dbReference>